<dbReference type="AlphaFoldDB" id="A0A0F9SB73"/>
<proteinExistence type="predicted"/>
<accession>A0A0F9SB73</accession>
<dbReference type="EMBL" id="LAZR01000724">
    <property type="protein sequence ID" value="KKN59517.1"/>
    <property type="molecule type" value="Genomic_DNA"/>
</dbReference>
<organism evidence="1">
    <name type="scientific">marine sediment metagenome</name>
    <dbReference type="NCBI Taxonomy" id="412755"/>
    <lineage>
        <taxon>unclassified sequences</taxon>
        <taxon>metagenomes</taxon>
        <taxon>ecological metagenomes</taxon>
    </lineage>
</organism>
<comment type="caution">
    <text evidence="1">The sequence shown here is derived from an EMBL/GenBank/DDBJ whole genome shotgun (WGS) entry which is preliminary data.</text>
</comment>
<protein>
    <submittedName>
        <fullName evidence="1">Uncharacterized protein</fullName>
    </submittedName>
</protein>
<reference evidence="1" key="1">
    <citation type="journal article" date="2015" name="Nature">
        <title>Complex archaea that bridge the gap between prokaryotes and eukaryotes.</title>
        <authorList>
            <person name="Spang A."/>
            <person name="Saw J.H."/>
            <person name="Jorgensen S.L."/>
            <person name="Zaremba-Niedzwiedzka K."/>
            <person name="Martijn J."/>
            <person name="Lind A.E."/>
            <person name="van Eijk R."/>
            <person name="Schleper C."/>
            <person name="Guy L."/>
            <person name="Ettema T.J."/>
        </authorList>
    </citation>
    <scope>NUCLEOTIDE SEQUENCE</scope>
</reference>
<gene>
    <name evidence="1" type="ORF">LCGC14_0541310</name>
</gene>
<sequence>MAQVRKAGMLPYGNGCRLYPDCFTCPLPDCGWLYGMNKEAQSRLIRLEKPFFERLDRMAVLDYGEAKR</sequence>
<evidence type="ECO:0000313" key="1">
    <source>
        <dbReference type="EMBL" id="KKN59517.1"/>
    </source>
</evidence>
<name>A0A0F9SB73_9ZZZZ</name>